<reference evidence="2 3" key="1">
    <citation type="submission" date="2019-09" db="EMBL/GenBank/DDBJ databases">
        <title>Draft Whole-Genome sequence of Blastochloris sulfoviridis DSM 729.</title>
        <authorList>
            <person name="Meyer T.E."/>
            <person name="Kyndt J.A."/>
        </authorList>
    </citation>
    <scope>NUCLEOTIDE SEQUENCE [LARGE SCALE GENOMIC DNA]</scope>
    <source>
        <strain evidence="2 3">DSM 729</strain>
    </source>
</reference>
<dbReference type="OrthoDB" id="9815809at2"/>
<keyword evidence="1" id="KW-0472">Membrane</keyword>
<organism evidence="2 3">
    <name type="scientific">Blastochloris sulfoviridis</name>
    <dbReference type="NCBI Taxonomy" id="50712"/>
    <lineage>
        <taxon>Bacteria</taxon>
        <taxon>Pseudomonadati</taxon>
        <taxon>Pseudomonadota</taxon>
        <taxon>Alphaproteobacteria</taxon>
        <taxon>Hyphomicrobiales</taxon>
        <taxon>Blastochloridaceae</taxon>
        <taxon>Blastochloris</taxon>
    </lineage>
</organism>
<gene>
    <name evidence="2" type="ORF">F1193_15940</name>
</gene>
<feature type="transmembrane region" description="Helical" evidence="1">
    <location>
        <begin position="95"/>
        <end position="118"/>
    </location>
</feature>
<keyword evidence="1" id="KW-0812">Transmembrane</keyword>
<evidence type="ECO:0000313" key="2">
    <source>
        <dbReference type="EMBL" id="KAA5595979.1"/>
    </source>
</evidence>
<dbReference type="EMBL" id="VWPL01000046">
    <property type="protein sequence ID" value="KAA5595979.1"/>
    <property type="molecule type" value="Genomic_DNA"/>
</dbReference>
<keyword evidence="3" id="KW-1185">Reference proteome</keyword>
<keyword evidence="1" id="KW-1133">Transmembrane helix</keyword>
<evidence type="ECO:0000313" key="3">
    <source>
        <dbReference type="Proteomes" id="UP000323886"/>
    </source>
</evidence>
<dbReference type="AlphaFoldDB" id="A0A5M6HK28"/>
<feature type="transmembrane region" description="Helical" evidence="1">
    <location>
        <begin position="69"/>
        <end position="89"/>
    </location>
</feature>
<evidence type="ECO:0000256" key="1">
    <source>
        <dbReference type="SAM" id="Phobius"/>
    </source>
</evidence>
<accession>A0A5M6HK28</accession>
<feature type="transmembrane region" description="Helical" evidence="1">
    <location>
        <begin position="35"/>
        <end position="57"/>
    </location>
</feature>
<proteinExistence type="predicted"/>
<protein>
    <submittedName>
        <fullName evidence="2">Uncharacterized protein</fullName>
    </submittedName>
</protein>
<dbReference type="Proteomes" id="UP000323886">
    <property type="component" value="Unassembled WGS sequence"/>
</dbReference>
<feature type="transmembrane region" description="Helical" evidence="1">
    <location>
        <begin position="12"/>
        <end position="29"/>
    </location>
</feature>
<sequence length="135" mass="14272">MPSFGLTGWRRWLLIGVATLAGASVLLIIDPSAALLFRVVGVIGTTLFVLSIAIMLLTFRKARRLSPWMLVLSGAISVVATSVFFALTGTPLPGAVMMLAIVAGALIGIGWSLTNLLFVDGETVRARGNAWYLAV</sequence>
<comment type="caution">
    <text evidence="2">The sequence shown here is derived from an EMBL/GenBank/DDBJ whole genome shotgun (WGS) entry which is preliminary data.</text>
</comment>
<name>A0A5M6HK28_9HYPH</name>